<reference evidence="2" key="1">
    <citation type="submission" date="2020-01" db="EMBL/GenBank/DDBJ databases">
        <title>Whole-genome analyses of novel actinobacteria.</title>
        <authorList>
            <person name="Sahin N."/>
        </authorList>
    </citation>
    <scope>NUCLEOTIDE SEQUENCE</scope>
    <source>
        <strain evidence="2">YC537</strain>
    </source>
</reference>
<comment type="caution">
    <text evidence="2">The sequence shown here is derived from an EMBL/GenBank/DDBJ whole genome shotgun (WGS) entry which is preliminary data.</text>
</comment>
<dbReference type="Proteomes" id="UP000598297">
    <property type="component" value="Unassembled WGS sequence"/>
</dbReference>
<evidence type="ECO:0000313" key="3">
    <source>
        <dbReference type="Proteomes" id="UP000598297"/>
    </source>
</evidence>
<organism evidence="2 3">
    <name type="scientific">Streptomyces boluensis</name>
    <dbReference type="NCBI Taxonomy" id="1775135"/>
    <lineage>
        <taxon>Bacteria</taxon>
        <taxon>Bacillati</taxon>
        <taxon>Actinomycetota</taxon>
        <taxon>Actinomycetes</taxon>
        <taxon>Kitasatosporales</taxon>
        <taxon>Streptomycetaceae</taxon>
        <taxon>Streptomyces</taxon>
    </lineage>
</organism>
<proteinExistence type="predicted"/>
<evidence type="ECO:0000256" key="1">
    <source>
        <dbReference type="SAM" id="MobiDB-lite"/>
    </source>
</evidence>
<gene>
    <name evidence="2" type="ORF">GUY60_09665</name>
</gene>
<keyword evidence="3" id="KW-1185">Reference proteome</keyword>
<sequence>MTTRSASKRWLSAAPTSPDRPWPAASRDDDAAAIDAGLAEAEEEIDATGQVRPDRLRRLRERLDLGATAAAGLASTATLAQQISQLLGVQG</sequence>
<dbReference type="AlphaFoldDB" id="A0A964UNK7"/>
<evidence type="ECO:0000313" key="2">
    <source>
        <dbReference type="EMBL" id="NBE51691.1"/>
    </source>
</evidence>
<accession>A0A964UNK7</accession>
<name>A0A964UNK7_9ACTN</name>
<feature type="region of interest" description="Disordered" evidence="1">
    <location>
        <begin position="1"/>
        <end position="27"/>
    </location>
</feature>
<protein>
    <submittedName>
        <fullName evidence="2">Uncharacterized protein</fullName>
    </submittedName>
</protein>
<dbReference type="EMBL" id="JAAAHS010000049">
    <property type="protein sequence ID" value="NBE51691.1"/>
    <property type="molecule type" value="Genomic_DNA"/>
</dbReference>
<dbReference type="RefSeq" id="WP_161695936.1">
    <property type="nucleotide sequence ID" value="NZ_JAAAHS010000049.1"/>
</dbReference>